<dbReference type="EMBL" id="VIGI01000007">
    <property type="protein sequence ID" value="KAB8298130.1"/>
    <property type="molecule type" value="Genomic_DNA"/>
</dbReference>
<protein>
    <recommendedName>
        <fullName evidence="1">AB hydrolase-1 domain-containing protein</fullName>
    </recommendedName>
</protein>
<evidence type="ECO:0000313" key="3">
    <source>
        <dbReference type="Proteomes" id="UP000326757"/>
    </source>
</evidence>
<evidence type="ECO:0000259" key="1">
    <source>
        <dbReference type="Pfam" id="PF12697"/>
    </source>
</evidence>
<dbReference type="InterPro" id="IPR029058">
    <property type="entry name" value="AB_hydrolase_fold"/>
</dbReference>
<dbReference type="Gene3D" id="3.40.50.1820">
    <property type="entry name" value="alpha/beta hydrolase"/>
    <property type="match status" value="1"/>
</dbReference>
<dbReference type="OrthoDB" id="408373at2759"/>
<name>A0A5N6K6G7_MONLA</name>
<gene>
    <name evidence="2" type="ORF">EYC80_001886</name>
</gene>
<dbReference type="Pfam" id="PF12697">
    <property type="entry name" value="Abhydrolase_6"/>
    <property type="match status" value="1"/>
</dbReference>
<evidence type="ECO:0000313" key="2">
    <source>
        <dbReference type="EMBL" id="KAB8298130.1"/>
    </source>
</evidence>
<dbReference type="SUPFAM" id="SSF53474">
    <property type="entry name" value="alpha/beta-Hydrolases"/>
    <property type="match status" value="1"/>
</dbReference>
<comment type="caution">
    <text evidence="2">The sequence shown here is derived from an EMBL/GenBank/DDBJ whole genome shotgun (WGS) entry which is preliminary data.</text>
</comment>
<dbReference type="Proteomes" id="UP000326757">
    <property type="component" value="Unassembled WGS sequence"/>
</dbReference>
<reference evidence="2 3" key="1">
    <citation type="submission" date="2019-06" db="EMBL/GenBank/DDBJ databases">
        <title>Genome Sequence of the Brown Rot Fungal Pathogen Monilinia laxa.</title>
        <authorList>
            <person name="De Miccolis Angelini R.M."/>
            <person name="Landi L."/>
            <person name="Abate D."/>
            <person name="Pollastro S."/>
            <person name="Romanazzi G."/>
            <person name="Faretra F."/>
        </authorList>
    </citation>
    <scope>NUCLEOTIDE SEQUENCE [LARGE SCALE GENOMIC DNA]</scope>
    <source>
        <strain evidence="2 3">Mlax316</strain>
    </source>
</reference>
<dbReference type="PANTHER" id="PTHR37017">
    <property type="entry name" value="AB HYDROLASE-1 DOMAIN-CONTAINING PROTEIN-RELATED"/>
    <property type="match status" value="1"/>
</dbReference>
<feature type="domain" description="AB hydrolase-1" evidence="1">
    <location>
        <begin position="7"/>
        <end position="220"/>
    </location>
</feature>
<dbReference type="InterPro" id="IPR052897">
    <property type="entry name" value="Sec-Metab_Biosynth_Hydrolase"/>
</dbReference>
<organism evidence="2 3">
    <name type="scientific">Monilinia laxa</name>
    <name type="common">Brown rot fungus</name>
    <name type="synonym">Sclerotinia laxa</name>
    <dbReference type="NCBI Taxonomy" id="61186"/>
    <lineage>
        <taxon>Eukaryota</taxon>
        <taxon>Fungi</taxon>
        <taxon>Dikarya</taxon>
        <taxon>Ascomycota</taxon>
        <taxon>Pezizomycotina</taxon>
        <taxon>Leotiomycetes</taxon>
        <taxon>Helotiales</taxon>
        <taxon>Sclerotiniaceae</taxon>
        <taxon>Monilinia</taxon>
    </lineage>
</organism>
<dbReference type="AlphaFoldDB" id="A0A5N6K6G7"/>
<proteinExistence type="predicted"/>
<dbReference type="InterPro" id="IPR000073">
    <property type="entry name" value="AB_hydrolase_1"/>
</dbReference>
<keyword evidence="3" id="KW-1185">Reference proteome</keyword>
<dbReference type="PANTHER" id="PTHR37017:SF3">
    <property type="entry name" value="AB HYDROLASE-1 DOMAIN-CONTAINING PROTEIN"/>
    <property type="match status" value="1"/>
</dbReference>
<accession>A0A5N6K6G7</accession>
<sequence>MTTKPTLILVPGAWHRAEIWTQVASLLEKQHYKCVSLDLPSTAGDSTKGLYDDIHAVRNAILAETTLGRDVVLIVHSYGAAVGQSALRGLTRRYPCDLLSTSDRPTGHVIGLAMMGCGFVQTGVTVLDAMGGSPPPVWRFDESGFAQLQMDPRELFYHDVEEAEAEYWVGRLTRQSQRVLREDREYAYAGWLDVPAWYLMAGEDRMLGVGVQRVWVEGAREVGADMTGGGDGGFYLGGGVGVCWMIWFEEFVLRWEDWRDFDDGTVEISPPFVTGCISIVESVESSTDNTDENANISDRVVPAVTSIYIITPKYISSKATQKDRRQKSASLNFPTRT</sequence>